<dbReference type="PANTHER" id="PTHR37816:SF2">
    <property type="entry name" value="DNA TOPOLOGY MODULATION PROTEIN FLAR-RELATED PROTEIN"/>
    <property type="match status" value="1"/>
</dbReference>
<dbReference type="AlphaFoldDB" id="A0A2S3V2N9"/>
<dbReference type="Proteomes" id="UP000236959">
    <property type="component" value="Unassembled WGS sequence"/>
</dbReference>
<dbReference type="InterPro" id="IPR027417">
    <property type="entry name" value="P-loop_NTPase"/>
</dbReference>
<comment type="caution">
    <text evidence="1">The sequence shown here is derived from an EMBL/GenBank/DDBJ whole genome shotgun (WGS) entry which is preliminary data.</text>
</comment>
<dbReference type="InterPro" id="IPR052922">
    <property type="entry name" value="Cytidylate_Kinase-2"/>
</dbReference>
<dbReference type="SUPFAM" id="SSF52540">
    <property type="entry name" value="P-loop containing nucleoside triphosphate hydrolases"/>
    <property type="match status" value="1"/>
</dbReference>
<proteinExistence type="predicted"/>
<keyword evidence="2" id="KW-1185">Reference proteome</keyword>
<sequence>MTISRIMIIGGPGSGKTWVASRLAEKYALPFYSVDEAVWDRDGKLRSDDEIDGRVRRMAAKDRWIIEGGNTRTYADRVQRAEAIIRLSPPRLLRLYRVLRRNGFRRDLVWWTLRYDGMFAGKDRNALSSGRATAKCIEIRSGRELSRLMRSGIESF</sequence>
<evidence type="ECO:0000313" key="2">
    <source>
        <dbReference type="Proteomes" id="UP000236959"/>
    </source>
</evidence>
<dbReference type="OrthoDB" id="7210594at2"/>
<evidence type="ECO:0000313" key="1">
    <source>
        <dbReference type="EMBL" id="POF34208.1"/>
    </source>
</evidence>
<evidence type="ECO:0008006" key="3">
    <source>
        <dbReference type="Google" id="ProtNLM"/>
    </source>
</evidence>
<dbReference type="EMBL" id="PPCN01000001">
    <property type="protein sequence ID" value="POF34208.1"/>
    <property type="molecule type" value="Genomic_DNA"/>
</dbReference>
<organism evidence="1 2">
    <name type="scientific">Roseibium marinum</name>
    <dbReference type="NCBI Taxonomy" id="281252"/>
    <lineage>
        <taxon>Bacteria</taxon>
        <taxon>Pseudomonadati</taxon>
        <taxon>Pseudomonadota</taxon>
        <taxon>Alphaproteobacteria</taxon>
        <taxon>Hyphomicrobiales</taxon>
        <taxon>Stappiaceae</taxon>
        <taxon>Roseibium</taxon>
    </lineage>
</organism>
<name>A0A2S3V2N9_9HYPH</name>
<reference evidence="1 2" key="1">
    <citation type="submission" date="2018-01" db="EMBL/GenBank/DDBJ databases">
        <title>Genomic Encyclopedia of Archaeal and Bacterial Type Strains, Phase II (KMG-II): from individual species to whole genera.</title>
        <authorList>
            <person name="Goeker M."/>
        </authorList>
    </citation>
    <scope>NUCLEOTIDE SEQUENCE [LARGE SCALE GENOMIC DNA]</scope>
    <source>
        <strain evidence="1 2">DSM 17023</strain>
    </source>
</reference>
<dbReference type="PANTHER" id="PTHR37816">
    <property type="entry name" value="YALI0E33011P"/>
    <property type="match status" value="1"/>
</dbReference>
<dbReference type="RefSeq" id="WP_103220816.1">
    <property type="nucleotide sequence ID" value="NZ_PPCN01000001.1"/>
</dbReference>
<accession>A0A2S3V2N9</accession>
<protein>
    <recommendedName>
        <fullName evidence="3">DNA topology modulation protein FlaR</fullName>
    </recommendedName>
</protein>
<gene>
    <name evidence="1" type="ORF">CLV41_101660</name>
</gene>
<dbReference type="Gene3D" id="3.40.50.300">
    <property type="entry name" value="P-loop containing nucleotide triphosphate hydrolases"/>
    <property type="match status" value="1"/>
</dbReference>